<proteinExistence type="predicted"/>
<name>A0A7R9G0I6_TIMSH</name>
<keyword evidence="2" id="KW-0576">Peroxisome</keyword>
<accession>A0A7R9G0I6</accession>
<organism evidence="5">
    <name type="scientific">Timema shepardi</name>
    <name type="common">Walking stick</name>
    <dbReference type="NCBI Taxonomy" id="629360"/>
    <lineage>
        <taxon>Eukaryota</taxon>
        <taxon>Metazoa</taxon>
        <taxon>Ecdysozoa</taxon>
        <taxon>Arthropoda</taxon>
        <taxon>Hexapoda</taxon>
        <taxon>Insecta</taxon>
        <taxon>Pterygota</taxon>
        <taxon>Neoptera</taxon>
        <taxon>Polyneoptera</taxon>
        <taxon>Phasmatodea</taxon>
        <taxon>Timematodea</taxon>
        <taxon>Timematoidea</taxon>
        <taxon>Timematidae</taxon>
        <taxon>Timema</taxon>
    </lineage>
</organism>
<dbReference type="InterPro" id="IPR052443">
    <property type="entry name" value="E3_ubiq-ligase_RNF220-like"/>
</dbReference>
<dbReference type="EMBL" id="OC002022">
    <property type="protein sequence ID" value="CAD7261129.1"/>
    <property type="molecule type" value="Genomic_DNA"/>
</dbReference>
<comment type="subcellular location">
    <subcellularLocation>
        <location evidence="3">Peroxisome membrane</location>
    </subcellularLocation>
</comment>
<dbReference type="PANTHER" id="PTHR13459:SF1">
    <property type="entry name" value="E3 UBIQUITIN-PROTEIN LIGASE RNF220 ISOFORM X1"/>
    <property type="match status" value="1"/>
</dbReference>
<evidence type="ECO:0000256" key="1">
    <source>
        <dbReference type="ARBA" id="ARBA00023136"/>
    </source>
</evidence>
<dbReference type="PANTHER" id="PTHR13459">
    <property type="entry name" value="E3 UBIQUITIN-PROTEIN LIGASE RNF220 ISOFORM X1"/>
    <property type="match status" value="1"/>
</dbReference>
<feature type="domain" description="E3 ubiquitin-protein ligase RNF220 middle" evidence="4">
    <location>
        <begin position="25"/>
        <end position="238"/>
    </location>
</feature>
<evidence type="ECO:0000259" key="4">
    <source>
        <dbReference type="Pfam" id="PF15926"/>
    </source>
</evidence>
<reference evidence="5" key="1">
    <citation type="submission" date="2020-11" db="EMBL/GenBank/DDBJ databases">
        <authorList>
            <person name="Tran Van P."/>
        </authorList>
    </citation>
    <scope>NUCLEOTIDE SEQUENCE</scope>
</reference>
<dbReference type="Pfam" id="PF15926">
    <property type="entry name" value="RNF220"/>
    <property type="match status" value="1"/>
</dbReference>
<dbReference type="InterPro" id="IPR008733">
    <property type="entry name" value="PEX11"/>
</dbReference>
<keyword evidence="1" id="KW-0472">Membrane</keyword>
<sequence>MEMPCFDGAGRSDSDEGRGFRRRKFSSDPLCCPVCGVTVRHGELQTHFARELDCLLKLSSSNRGRRQSLDAFRALNNSTALQSQKIQINVTPEDRWNTFQKIKTNRQGRLHTKSRRHKGNESICPVCTNNVQGSIEDLKSHVEMCLRKQNGEPCDDEFVDVEGDSEMFEEYEWAGQQRVRASTLLEGGFAATGMATCSSHSNATEEDVDIVVDGDDCATYGPAQYSERDIVLVTNDETREVLIEAVTGPNSGNTSLNNGNASQESSEDFVQNETSLISGSTLCLSDAPSGTLANPVVDVLKARVRELETKVTSDKKCACRICLEPYDKPVISEDALRTSHSSLMSSDRMKPRLLQYASKATWHFMQQKELNRQSIDKLKSLEYTFSSFRKLLRLGKFLDVLYGAFLTVHYEDVTVRITCTLSKIANALFLLADHVLWIGRTGLVSINGDKWNKVANKYWLYSITMNLVRDIYEIWRIVERENIKFGGHGWRRTCLIDSSTSRKSLSLSLRAMNFAQDHKDVFVDTVKNGCDLLIPMAALGYMRLSPGTVGLLGIISSLAAIVSLVDPLARLQPS</sequence>
<evidence type="ECO:0000256" key="2">
    <source>
        <dbReference type="ARBA" id="ARBA00023140"/>
    </source>
</evidence>
<dbReference type="GO" id="GO:0005778">
    <property type="term" value="C:peroxisomal membrane"/>
    <property type="evidence" value="ECO:0007669"/>
    <property type="project" value="UniProtKB-SubCell"/>
</dbReference>
<gene>
    <name evidence="5" type="ORF">TSIB3V08_LOCUS5277</name>
</gene>
<dbReference type="GO" id="GO:0016567">
    <property type="term" value="P:protein ubiquitination"/>
    <property type="evidence" value="ECO:0007669"/>
    <property type="project" value="TreeGrafter"/>
</dbReference>
<dbReference type="GO" id="GO:0016559">
    <property type="term" value="P:peroxisome fission"/>
    <property type="evidence" value="ECO:0007669"/>
    <property type="project" value="InterPro"/>
</dbReference>
<evidence type="ECO:0000256" key="3">
    <source>
        <dbReference type="ARBA" id="ARBA00046271"/>
    </source>
</evidence>
<dbReference type="Pfam" id="PF05648">
    <property type="entry name" value="PEX11"/>
    <property type="match status" value="1"/>
</dbReference>
<dbReference type="InterPro" id="IPR031824">
    <property type="entry name" value="RNF220_mid"/>
</dbReference>
<dbReference type="AlphaFoldDB" id="A0A7R9G0I6"/>
<protein>
    <recommendedName>
        <fullName evidence="4">E3 ubiquitin-protein ligase RNF220 middle domain-containing protein</fullName>
    </recommendedName>
</protein>
<dbReference type="GO" id="GO:0061630">
    <property type="term" value="F:ubiquitin protein ligase activity"/>
    <property type="evidence" value="ECO:0007669"/>
    <property type="project" value="TreeGrafter"/>
</dbReference>
<evidence type="ECO:0000313" key="5">
    <source>
        <dbReference type="EMBL" id="CAD7261129.1"/>
    </source>
</evidence>